<dbReference type="Proteomes" id="UP001138621">
    <property type="component" value="Unassembled WGS sequence"/>
</dbReference>
<dbReference type="PANTHER" id="PTHR33375:SF1">
    <property type="entry name" value="CHROMOSOME-PARTITIONING PROTEIN PARB-RELATED"/>
    <property type="match status" value="1"/>
</dbReference>
<dbReference type="SUPFAM" id="SSF109709">
    <property type="entry name" value="KorB DNA-binding domain-like"/>
    <property type="match status" value="1"/>
</dbReference>
<protein>
    <submittedName>
        <fullName evidence="4">ParB/RepB/Spo0J family partition protein</fullName>
    </submittedName>
</protein>
<dbReference type="SUPFAM" id="SSF110849">
    <property type="entry name" value="ParB/Sulfiredoxin"/>
    <property type="match status" value="1"/>
</dbReference>
<dbReference type="Gene3D" id="1.10.10.2830">
    <property type="match status" value="1"/>
</dbReference>
<dbReference type="GO" id="GO:0003677">
    <property type="term" value="F:DNA binding"/>
    <property type="evidence" value="ECO:0007669"/>
    <property type="project" value="InterPro"/>
</dbReference>
<dbReference type="InterPro" id="IPR041468">
    <property type="entry name" value="HTH_ParB/Spo0J"/>
</dbReference>
<evidence type="ECO:0000313" key="4">
    <source>
        <dbReference type="EMBL" id="MBA1306677.1"/>
    </source>
</evidence>
<dbReference type="PANTHER" id="PTHR33375">
    <property type="entry name" value="CHROMOSOME-PARTITIONING PROTEIN PARB-RELATED"/>
    <property type="match status" value="1"/>
</dbReference>
<dbReference type="GO" id="GO:0005694">
    <property type="term" value="C:chromosome"/>
    <property type="evidence" value="ECO:0007669"/>
    <property type="project" value="TreeGrafter"/>
</dbReference>
<dbReference type="InterPro" id="IPR036086">
    <property type="entry name" value="ParB/Sulfiredoxin_sf"/>
</dbReference>
<accession>A0AA40RVV9</accession>
<dbReference type="Pfam" id="PF17762">
    <property type="entry name" value="HTH_ParB"/>
    <property type="match status" value="1"/>
</dbReference>
<sequence length="296" mass="33117">MYQSILEKLTSLNIQNVPVALMSIPVDLLHRGTWQQRRTFSDRALDELAESMATSGGNVVPIIVTPRPNGGYAIIAGERRWRAAQRLGLETLQALVGTYSYEQAAFICAVENLQRENLTPIEEASSYQTLTTEFGLTHDEIARQIGKSRPHVTSYLRLLSLDIRVRDAIQAGRLTYGQARPICTLKSASQQREVCDKAVRLQWSVKRIEQEVIKLTEKVRPVVRLSDSDPDIRSIERAISEATGLECIVKRSPAGQWQVGFNAGNSESFEGLLERLGVRPDDDSVEPVTLSSRREE</sequence>
<reference evidence="4" key="1">
    <citation type="submission" date="2020-02" db="EMBL/GenBank/DDBJ databases">
        <title>Synteny-based analysis reveals conserved mechanism for high triclosan tolerance in Pseudomonas, as well as instances of horizontal transfer.</title>
        <authorList>
            <person name="Mcfarland A.G."/>
            <person name="Bertucci H.K."/>
            <person name="Litmann E."/>
            <person name="Shen J."/>
            <person name="Huttenhower C."/>
            <person name="Hartmann E.M."/>
        </authorList>
    </citation>
    <scope>NUCLEOTIDE SEQUENCE</scope>
    <source>
        <strain evidence="4">109A1</strain>
    </source>
</reference>
<comment type="similarity">
    <text evidence="1">Belongs to the ParB family.</text>
</comment>
<evidence type="ECO:0000256" key="1">
    <source>
        <dbReference type="ARBA" id="ARBA00006295"/>
    </source>
</evidence>
<gene>
    <name evidence="4" type="ORF">G7024_19965</name>
</gene>
<dbReference type="EMBL" id="JAAMRD010000020">
    <property type="protein sequence ID" value="MBA1306677.1"/>
    <property type="molecule type" value="Genomic_DNA"/>
</dbReference>
<dbReference type="Pfam" id="PF02195">
    <property type="entry name" value="ParB_N"/>
    <property type="match status" value="1"/>
</dbReference>
<dbReference type="AlphaFoldDB" id="A0AA40RVV9"/>
<dbReference type="InterPro" id="IPR004437">
    <property type="entry name" value="ParB/RepB/Spo0J"/>
</dbReference>
<evidence type="ECO:0000259" key="3">
    <source>
        <dbReference type="SMART" id="SM00470"/>
    </source>
</evidence>
<comment type="caution">
    <text evidence="4">The sequence shown here is derived from an EMBL/GenBank/DDBJ whole genome shotgun (WGS) entry which is preliminary data.</text>
</comment>
<dbReference type="SMART" id="SM00470">
    <property type="entry name" value="ParB"/>
    <property type="match status" value="1"/>
</dbReference>
<evidence type="ECO:0000256" key="2">
    <source>
        <dbReference type="ARBA" id="ARBA00022829"/>
    </source>
</evidence>
<dbReference type="FunFam" id="1.10.10.2830:FF:000001">
    <property type="entry name" value="Chromosome partitioning protein ParB"/>
    <property type="match status" value="1"/>
</dbReference>
<evidence type="ECO:0000313" key="5">
    <source>
        <dbReference type="Proteomes" id="UP001138621"/>
    </source>
</evidence>
<organism evidence="4 5">
    <name type="scientific">Stutzerimonas stutzeri</name>
    <name type="common">Pseudomonas stutzeri</name>
    <dbReference type="NCBI Taxonomy" id="316"/>
    <lineage>
        <taxon>Bacteria</taxon>
        <taxon>Pseudomonadati</taxon>
        <taxon>Pseudomonadota</taxon>
        <taxon>Gammaproteobacteria</taxon>
        <taxon>Pseudomonadales</taxon>
        <taxon>Pseudomonadaceae</taxon>
        <taxon>Stutzerimonas</taxon>
    </lineage>
</organism>
<dbReference type="GO" id="GO:0007059">
    <property type="term" value="P:chromosome segregation"/>
    <property type="evidence" value="ECO:0007669"/>
    <property type="project" value="UniProtKB-KW"/>
</dbReference>
<dbReference type="Gene3D" id="3.90.1530.30">
    <property type="match status" value="1"/>
</dbReference>
<name>A0AA40RVV9_STUST</name>
<feature type="domain" description="ParB-like N-terminal" evidence="3">
    <location>
        <begin position="22"/>
        <end position="113"/>
    </location>
</feature>
<proteinExistence type="inferred from homology"/>
<dbReference type="RefSeq" id="WP_181122265.1">
    <property type="nucleotide sequence ID" value="NZ_JAAMRD010000020.1"/>
</dbReference>
<dbReference type="NCBIfam" id="TIGR00180">
    <property type="entry name" value="parB_part"/>
    <property type="match status" value="1"/>
</dbReference>
<keyword evidence="2" id="KW-0159">Chromosome partition</keyword>
<dbReference type="InterPro" id="IPR003115">
    <property type="entry name" value="ParB_N"/>
</dbReference>
<dbReference type="InterPro" id="IPR050336">
    <property type="entry name" value="Chromosome_partition/occlusion"/>
</dbReference>